<name>K0S3M7_THAOC</name>
<evidence type="ECO:0000313" key="2">
    <source>
        <dbReference type="Proteomes" id="UP000266841"/>
    </source>
</evidence>
<proteinExistence type="predicted"/>
<dbReference type="Proteomes" id="UP000266841">
    <property type="component" value="Unassembled WGS sequence"/>
</dbReference>
<reference evidence="1 2" key="1">
    <citation type="journal article" date="2012" name="Genome Biol.">
        <title>Genome and low-iron response of an oceanic diatom adapted to chronic iron limitation.</title>
        <authorList>
            <person name="Lommer M."/>
            <person name="Specht M."/>
            <person name="Roy A.S."/>
            <person name="Kraemer L."/>
            <person name="Andreson R."/>
            <person name="Gutowska M.A."/>
            <person name="Wolf J."/>
            <person name="Bergner S.V."/>
            <person name="Schilhabel M.B."/>
            <person name="Klostermeier U.C."/>
            <person name="Beiko R.G."/>
            <person name="Rosenstiel P."/>
            <person name="Hippler M."/>
            <person name="Laroche J."/>
        </authorList>
    </citation>
    <scope>NUCLEOTIDE SEQUENCE [LARGE SCALE GENOMIC DNA]</scope>
    <source>
        <strain evidence="1 2">CCMP1005</strain>
    </source>
</reference>
<comment type="caution">
    <text evidence="1">The sequence shown here is derived from an EMBL/GenBank/DDBJ whole genome shotgun (WGS) entry which is preliminary data.</text>
</comment>
<accession>K0S3M7</accession>
<dbReference type="EMBL" id="AGNL01020814">
    <property type="protein sequence ID" value="EJK60653.1"/>
    <property type="molecule type" value="Genomic_DNA"/>
</dbReference>
<gene>
    <name evidence="1" type="ORF">THAOC_18955</name>
</gene>
<evidence type="ECO:0000313" key="1">
    <source>
        <dbReference type="EMBL" id="EJK60653.1"/>
    </source>
</evidence>
<keyword evidence="2" id="KW-1185">Reference proteome</keyword>
<dbReference type="AlphaFoldDB" id="K0S3M7"/>
<organism evidence="1 2">
    <name type="scientific">Thalassiosira oceanica</name>
    <name type="common">Marine diatom</name>
    <dbReference type="NCBI Taxonomy" id="159749"/>
    <lineage>
        <taxon>Eukaryota</taxon>
        <taxon>Sar</taxon>
        <taxon>Stramenopiles</taxon>
        <taxon>Ochrophyta</taxon>
        <taxon>Bacillariophyta</taxon>
        <taxon>Coscinodiscophyceae</taxon>
        <taxon>Thalassiosirophycidae</taxon>
        <taxon>Thalassiosirales</taxon>
        <taxon>Thalassiosiraceae</taxon>
        <taxon>Thalassiosira</taxon>
    </lineage>
</organism>
<protein>
    <submittedName>
        <fullName evidence="1">Uncharacterized protein</fullName>
    </submittedName>
</protein>
<sequence>MGRSADGSPRLRGEQTERRCIAHADAGGCGADKNIWRRTTHPPTSAPVCAIIEQDYLSPPRPLVLSLRYHDRDRRAVLRLPEKEVTSHINLPPPMRSIYNDVEPTSGCRAANKPNLSQAIKPSRTDRASRRLA</sequence>